<feature type="transmembrane region" description="Helical" evidence="5">
    <location>
        <begin position="43"/>
        <end position="62"/>
    </location>
</feature>
<comment type="similarity">
    <text evidence="2">Belongs to the bacterial solute-binding protein SsuA/TauA family.</text>
</comment>
<feature type="region of interest" description="Disordered" evidence="4">
    <location>
        <begin position="1"/>
        <end position="27"/>
    </location>
</feature>
<sequence length="389" mass="41257">MTARTLRTPRSPETARTVGAFRSPNDSRNHRTVRIARTDRTAWAGRTVVAALTAFALLALAACGGGSGTATARTTVSGAAPPVRIMVSGLDKQIYLPVLLAQELGYFEAQGVAVTLADVPAGVEAETELLSGQVEAVVGFYDHTIDLQSKGRSVQSVVQLLRAPGEAVMVRDDAAAGIRSPADFAGRRLGVTGLGSSTNFLMRYLAARNGVSARQATSVAVGAGASFVAAMRSKRIDVGMTTEPTISLLEQKGLGGVLVDLRTVADAKAVLGGTYPASCLYLTTAYIRENAATVQKLVNALVEALHWVGSHTADEITDRLPPRYYQDIGKEVYARALEHQKDMYSPTGFMPADGPRTVLKVLSGFDPTVEGHSIDLSRTFTDDFVARAF</sequence>
<evidence type="ECO:0000313" key="7">
    <source>
        <dbReference type="EMBL" id="MBN0047157.1"/>
    </source>
</evidence>
<keyword evidence="5" id="KW-0472">Membrane</keyword>
<keyword evidence="8" id="KW-1185">Reference proteome</keyword>
<evidence type="ECO:0000256" key="3">
    <source>
        <dbReference type="ARBA" id="ARBA00022729"/>
    </source>
</evidence>
<keyword evidence="3" id="KW-0732">Signal</keyword>
<proteinExistence type="inferred from homology"/>
<dbReference type="InterPro" id="IPR015168">
    <property type="entry name" value="SsuA/THI5"/>
</dbReference>
<gene>
    <name evidence="7" type="ORF">JS756_24225</name>
</gene>
<feature type="domain" description="SsuA/THI5-like" evidence="6">
    <location>
        <begin position="96"/>
        <end position="309"/>
    </location>
</feature>
<dbReference type="Proteomes" id="UP000788262">
    <property type="component" value="Unassembled WGS sequence"/>
</dbReference>
<comment type="caution">
    <text evidence="7">The sequence shown here is derived from an EMBL/GenBank/DDBJ whole genome shotgun (WGS) entry which is preliminary data.</text>
</comment>
<evidence type="ECO:0000256" key="4">
    <source>
        <dbReference type="SAM" id="MobiDB-lite"/>
    </source>
</evidence>
<reference evidence="7 8" key="1">
    <citation type="submission" date="2021-02" db="EMBL/GenBank/DDBJ databases">
        <title>Whole genome sequencing of Streptomyces actuosus VRA1.</title>
        <authorList>
            <person name="Sen G."/>
            <person name="Sen A."/>
        </authorList>
    </citation>
    <scope>NUCLEOTIDE SEQUENCE [LARGE SCALE GENOMIC DNA]</scope>
    <source>
        <strain evidence="7 8">VRA1</strain>
    </source>
</reference>
<keyword evidence="5" id="KW-1133">Transmembrane helix</keyword>
<keyword evidence="5" id="KW-0812">Transmembrane</keyword>
<comment type="subcellular location">
    <subcellularLocation>
        <location evidence="1">Periplasm</location>
    </subcellularLocation>
</comment>
<evidence type="ECO:0000259" key="6">
    <source>
        <dbReference type="Pfam" id="PF09084"/>
    </source>
</evidence>
<dbReference type="PANTHER" id="PTHR30024">
    <property type="entry name" value="ALIPHATIC SULFONATES-BINDING PROTEIN-RELATED"/>
    <property type="match status" value="1"/>
</dbReference>
<evidence type="ECO:0000313" key="8">
    <source>
        <dbReference type="Proteomes" id="UP000788262"/>
    </source>
</evidence>
<evidence type="ECO:0000256" key="1">
    <source>
        <dbReference type="ARBA" id="ARBA00004418"/>
    </source>
</evidence>
<name>A0ABS2VVK9_STRAS</name>
<protein>
    <submittedName>
        <fullName evidence="7">ABC transporter substrate-binding protein</fullName>
    </submittedName>
</protein>
<evidence type="ECO:0000256" key="2">
    <source>
        <dbReference type="ARBA" id="ARBA00010742"/>
    </source>
</evidence>
<dbReference type="Gene3D" id="3.40.190.10">
    <property type="entry name" value="Periplasmic binding protein-like II"/>
    <property type="match status" value="2"/>
</dbReference>
<dbReference type="SUPFAM" id="SSF53850">
    <property type="entry name" value="Periplasmic binding protein-like II"/>
    <property type="match status" value="1"/>
</dbReference>
<dbReference type="PANTHER" id="PTHR30024:SF47">
    <property type="entry name" value="TAURINE-BINDING PERIPLASMIC PROTEIN"/>
    <property type="match status" value="1"/>
</dbReference>
<dbReference type="EMBL" id="JAFFZS010000022">
    <property type="protein sequence ID" value="MBN0047157.1"/>
    <property type="molecule type" value="Genomic_DNA"/>
</dbReference>
<accession>A0ABS2VVK9</accession>
<dbReference type="Pfam" id="PF09084">
    <property type="entry name" value="NMT1"/>
    <property type="match status" value="1"/>
</dbReference>
<organism evidence="7 8">
    <name type="scientific">Streptomyces actuosus</name>
    <dbReference type="NCBI Taxonomy" id="1885"/>
    <lineage>
        <taxon>Bacteria</taxon>
        <taxon>Bacillati</taxon>
        <taxon>Actinomycetota</taxon>
        <taxon>Actinomycetes</taxon>
        <taxon>Kitasatosporales</taxon>
        <taxon>Streptomycetaceae</taxon>
        <taxon>Streptomyces</taxon>
    </lineage>
</organism>
<evidence type="ECO:0000256" key="5">
    <source>
        <dbReference type="SAM" id="Phobius"/>
    </source>
</evidence>